<accession>A0A839AQJ8</accession>
<keyword evidence="1" id="KW-0812">Transmembrane</keyword>
<name>A0A839AQJ8_9FLAO</name>
<protein>
    <submittedName>
        <fullName evidence="2">Uncharacterized protein</fullName>
    </submittedName>
</protein>
<feature type="transmembrane region" description="Helical" evidence="1">
    <location>
        <begin position="6"/>
        <end position="24"/>
    </location>
</feature>
<dbReference type="AlphaFoldDB" id="A0A839AQJ8"/>
<dbReference type="EMBL" id="JACGLS010000008">
    <property type="protein sequence ID" value="MBA6157355.1"/>
    <property type="molecule type" value="Genomic_DNA"/>
</dbReference>
<sequence>MLKKIVKIITSVIVVLIIGLFLFLEFHRPSLSEYHGKIQSKLYLGESENQPLIVGFGGGE</sequence>
<keyword evidence="1" id="KW-0472">Membrane</keyword>
<comment type="caution">
    <text evidence="2">The sequence shown here is derived from an EMBL/GenBank/DDBJ whole genome shotgun (WGS) entry which is preliminary data.</text>
</comment>
<evidence type="ECO:0000256" key="1">
    <source>
        <dbReference type="SAM" id="Phobius"/>
    </source>
</evidence>
<keyword evidence="1" id="KW-1133">Transmembrane helix</keyword>
<reference evidence="2 3" key="1">
    <citation type="submission" date="2020-07" db="EMBL/GenBank/DDBJ databases">
        <title>Bacterium isolated from marine sediment.</title>
        <authorList>
            <person name="Shang D."/>
            <person name="Du Z.-J."/>
        </authorList>
    </citation>
    <scope>NUCLEOTIDE SEQUENCE [LARGE SCALE GENOMIC DNA]</scope>
    <source>
        <strain evidence="2 3">S7007</strain>
    </source>
</reference>
<gene>
    <name evidence="2" type="ORF">H3Z83_12630</name>
</gene>
<evidence type="ECO:0000313" key="3">
    <source>
        <dbReference type="Proteomes" id="UP000563906"/>
    </source>
</evidence>
<dbReference type="RefSeq" id="WP_182125855.1">
    <property type="nucleotide sequence ID" value="NZ_JACGLS010000008.1"/>
</dbReference>
<organism evidence="2 3">
    <name type="scientific">Tenacibaculum pelagium</name>
    <dbReference type="NCBI Taxonomy" id="2759527"/>
    <lineage>
        <taxon>Bacteria</taxon>
        <taxon>Pseudomonadati</taxon>
        <taxon>Bacteroidota</taxon>
        <taxon>Flavobacteriia</taxon>
        <taxon>Flavobacteriales</taxon>
        <taxon>Flavobacteriaceae</taxon>
        <taxon>Tenacibaculum</taxon>
    </lineage>
</organism>
<proteinExistence type="predicted"/>
<evidence type="ECO:0000313" key="2">
    <source>
        <dbReference type="EMBL" id="MBA6157355.1"/>
    </source>
</evidence>
<dbReference type="Proteomes" id="UP000563906">
    <property type="component" value="Unassembled WGS sequence"/>
</dbReference>
<keyword evidence="3" id="KW-1185">Reference proteome</keyword>